<proteinExistence type="predicted"/>
<evidence type="ECO:0000313" key="9">
    <source>
        <dbReference type="EMBL" id="MBT4870618.1"/>
    </source>
</evidence>
<dbReference type="EMBL" id="JABJNZ010000046">
    <property type="protein sequence ID" value="MBT4870618.1"/>
    <property type="molecule type" value="Genomic_DNA"/>
</dbReference>
<organism evidence="9 10">
    <name type="scientific">Candidatus Iainarchaeum sp</name>
    <dbReference type="NCBI Taxonomy" id="3101447"/>
    <lineage>
        <taxon>Archaea</taxon>
        <taxon>Candidatus Iainarchaeota</taxon>
        <taxon>Candidatus Iainarchaeia</taxon>
        <taxon>Candidatus Iainarchaeales</taxon>
        <taxon>Candidatus Iainarchaeaceae</taxon>
        <taxon>Candidatus Iainarchaeum</taxon>
    </lineage>
</organism>
<gene>
    <name evidence="9" type="ORF">HON47_03530</name>
</gene>
<protein>
    <recommendedName>
        <fullName evidence="5 6">50S ribosomal protein L6</fullName>
    </recommendedName>
</protein>
<dbReference type="AlphaFoldDB" id="A0A8T5GFX6"/>
<accession>A0A8T5GFX6</accession>
<dbReference type="InterPro" id="IPR000702">
    <property type="entry name" value="Ribosomal_uL6-like"/>
</dbReference>
<evidence type="ECO:0000256" key="3">
    <source>
        <dbReference type="ARBA" id="ARBA00022980"/>
    </source>
</evidence>
<evidence type="ECO:0000256" key="1">
    <source>
        <dbReference type="ARBA" id="ARBA00022730"/>
    </source>
</evidence>
<dbReference type="GO" id="GO:0022625">
    <property type="term" value="C:cytosolic large ribosomal subunit"/>
    <property type="evidence" value="ECO:0007669"/>
    <property type="project" value="UniProtKB-UniRule"/>
</dbReference>
<comment type="caution">
    <text evidence="9">The sequence shown here is derived from an EMBL/GenBank/DDBJ whole genome shotgun (WGS) entry which is preliminary data.</text>
</comment>
<feature type="domain" description="Large ribosomal subunit protein uL6 alpha-beta" evidence="8">
    <location>
        <begin position="11"/>
        <end position="83"/>
    </location>
</feature>
<keyword evidence="2" id="KW-0694">RNA-binding</keyword>
<sequence>MEKEIVQTITVPDGIKVELINDHTISVSNDKGTLTRTFKSHMLTLSINGQKVTLEGTPVNKKTRALLMTVIAHIKNMIKGLMFGFKYNLKIVYSHFPMTAKVEGSELIITNFIGEKNMRRVVIVGETKVEIKGEDVTVSGINIEEVSQTATNIEQKAKVKGKDIRRYTDGIYLVKKETMEEMPEDFAIEMTRGKVEELDATKTPKTEEKKEVKEETKVEAPKEETPVEKTKVDEVKEEKKEGAE</sequence>
<dbReference type="GO" id="GO:0019843">
    <property type="term" value="F:rRNA binding"/>
    <property type="evidence" value="ECO:0007669"/>
    <property type="project" value="UniProtKB-UniRule"/>
</dbReference>
<dbReference type="InterPro" id="IPR036789">
    <property type="entry name" value="Ribosomal_uL6-like_a/b-dom_sf"/>
</dbReference>
<dbReference type="Pfam" id="PF00347">
    <property type="entry name" value="Ribosomal_L6"/>
    <property type="match status" value="2"/>
</dbReference>
<keyword evidence="4" id="KW-0687">Ribonucleoprotein</keyword>
<keyword evidence="3 9" id="KW-0689">Ribosomal protein</keyword>
<evidence type="ECO:0000256" key="7">
    <source>
        <dbReference type="SAM" id="MobiDB-lite"/>
    </source>
</evidence>
<dbReference type="InterPro" id="IPR020040">
    <property type="entry name" value="Ribosomal_uL6_a/b-dom"/>
</dbReference>
<evidence type="ECO:0000256" key="2">
    <source>
        <dbReference type="ARBA" id="ARBA00022884"/>
    </source>
</evidence>
<dbReference type="NCBIfam" id="TIGR03653">
    <property type="entry name" value="uL6_arch"/>
    <property type="match status" value="1"/>
</dbReference>
<dbReference type="FunFam" id="3.90.930.12:FF:000008">
    <property type="entry name" value="50S ribosomal protein L6"/>
    <property type="match status" value="1"/>
</dbReference>
<feature type="region of interest" description="Disordered" evidence="7">
    <location>
        <begin position="192"/>
        <end position="244"/>
    </location>
</feature>
<dbReference type="SUPFAM" id="SSF56053">
    <property type="entry name" value="Ribosomal protein L6"/>
    <property type="match status" value="2"/>
</dbReference>
<evidence type="ECO:0000256" key="4">
    <source>
        <dbReference type="ARBA" id="ARBA00023274"/>
    </source>
</evidence>
<name>A0A8T5GFX6_9ARCH</name>
<dbReference type="PANTHER" id="PTHR11655:SF16">
    <property type="entry name" value="60S RIBOSOMAL PROTEIN L9"/>
    <property type="match status" value="1"/>
</dbReference>
<dbReference type="Gene3D" id="3.90.930.12">
    <property type="entry name" value="Ribosomal protein L6, alpha-beta domain"/>
    <property type="match status" value="2"/>
</dbReference>
<evidence type="ECO:0000256" key="5">
    <source>
        <dbReference type="ARBA" id="ARBA00035454"/>
    </source>
</evidence>
<dbReference type="InterPro" id="IPR019907">
    <property type="entry name" value="Ribosomal_uL6_arc"/>
</dbReference>
<dbReference type="GO" id="GO:0002181">
    <property type="term" value="P:cytoplasmic translation"/>
    <property type="evidence" value="ECO:0007669"/>
    <property type="project" value="TreeGrafter"/>
</dbReference>
<dbReference type="Proteomes" id="UP000722459">
    <property type="component" value="Unassembled WGS sequence"/>
</dbReference>
<evidence type="ECO:0000313" key="10">
    <source>
        <dbReference type="Proteomes" id="UP000722459"/>
    </source>
</evidence>
<reference evidence="9" key="1">
    <citation type="journal article" date="2021" name="ISME J.">
        <title>Mercury methylation by metabolically versatile and cosmopolitan marine bacteria.</title>
        <authorList>
            <person name="Lin H."/>
            <person name="Ascher D.B."/>
            <person name="Myung Y."/>
            <person name="Lamborg C.H."/>
            <person name="Hallam S.J."/>
            <person name="Gionfriddo C.M."/>
            <person name="Holt K.E."/>
            <person name="Moreau J.W."/>
        </authorList>
    </citation>
    <scope>NUCLEOTIDE SEQUENCE</scope>
    <source>
        <strain evidence="9">SI075_bin30</strain>
    </source>
</reference>
<dbReference type="GO" id="GO:0003735">
    <property type="term" value="F:structural constituent of ribosome"/>
    <property type="evidence" value="ECO:0007669"/>
    <property type="project" value="UniProtKB-UniRule"/>
</dbReference>
<keyword evidence="1" id="KW-0699">rRNA-binding</keyword>
<feature type="domain" description="Large ribosomal subunit protein uL6 alpha-beta" evidence="8">
    <location>
        <begin position="96"/>
        <end position="165"/>
    </location>
</feature>
<dbReference type="NCBIfam" id="NF004037">
    <property type="entry name" value="PRK05518.1"/>
    <property type="match status" value="1"/>
</dbReference>
<evidence type="ECO:0000259" key="8">
    <source>
        <dbReference type="Pfam" id="PF00347"/>
    </source>
</evidence>
<dbReference type="PANTHER" id="PTHR11655">
    <property type="entry name" value="60S/50S RIBOSOMAL PROTEIN L6/L9"/>
    <property type="match status" value="1"/>
</dbReference>
<evidence type="ECO:0000256" key="6">
    <source>
        <dbReference type="NCBIfam" id="TIGR03653"/>
    </source>
</evidence>